<proteinExistence type="predicted"/>
<dbReference type="PANTHER" id="PTHR34094:SF1">
    <property type="entry name" value="PROTEIN FAM185A"/>
    <property type="match status" value="1"/>
</dbReference>
<evidence type="ECO:0000313" key="2">
    <source>
        <dbReference type="EMBL" id="GAA1663921.1"/>
    </source>
</evidence>
<comment type="caution">
    <text evidence="2">The sequence shown here is derived from an EMBL/GenBank/DDBJ whole genome shotgun (WGS) entry which is preliminary data.</text>
</comment>
<evidence type="ECO:0000313" key="3">
    <source>
        <dbReference type="Proteomes" id="UP001500618"/>
    </source>
</evidence>
<dbReference type="PANTHER" id="PTHR34094">
    <property type="match status" value="1"/>
</dbReference>
<dbReference type="InterPro" id="IPR025164">
    <property type="entry name" value="Toastrack_DUF4097"/>
</dbReference>
<evidence type="ECO:0000259" key="1">
    <source>
        <dbReference type="Pfam" id="PF13349"/>
    </source>
</evidence>
<protein>
    <submittedName>
        <fullName evidence="2">DUF4097 family beta strand repeat-containing protein</fullName>
    </submittedName>
</protein>
<organism evidence="2 3">
    <name type="scientific">Fodinicola feengrottensis</name>
    <dbReference type="NCBI Taxonomy" id="435914"/>
    <lineage>
        <taxon>Bacteria</taxon>
        <taxon>Bacillati</taxon>
        <taxon>Actinomycetota</taxon>
        <taxon>Actinomycetes</taxon>
        <taxon>Mycobacteriales</taxon>
        <taxon>Fodinicola</taxon>
    </lineage>
</organism>
<dbReference type="EMBL" id="BAAANY010000004">
    <property type="protein sequence ID" value="GAA1663921.1"/>
    <property type="molecule type" value="Genomic_DNA"/>
</dbReference>
<feature type="domain" description="DUF4097" evidence="1">
    <location>
        <begin position="17"/>
        <end position="280"/>
    </location>
</feature>
<accession>A0ABN2G1W8</accession>
<keyword evidence="3" id="KW-1185">Reference proteome</keyword>
<dbReference type="Pfam" id="PF13349">
    <property type="entry name" value="DUF4097"/>
    <property type="match status" value="1"/>
</dbReference>
<name>A0ABN2G1W8_9ACTN</name>
<reference evidence="2 3" key="1">
    <citation type="journal article" date="2019" name="Int. J. Syst. Evol. Microbiol.">
        <title>The Global Catalogue of Microorganisms (GCM) 10K type strain sequencing project: providing services to taxonomists for standard genome sequencing and annotation.</title>
        <authorList>
            <consortium name="The Broad Institute Genomics Platform"/>
            <consortium name="The Broad Institute Genome Sequencing Center for Infectious Disease"/>
            <person name="Wu L."/>
            <person name="Ma J."/>
        </authorList>
    </citation>
    <scope>NUCLEOTIDE SEQUENCE [LARGE SCALE GENOMIC DNA]</scope>
    <source>
        <strain evidence="2 3">JCM 14718</strain>
    </source>
</reference>
<dbReference type="RefSeq" id="WP_163569780.1">
    <property type="nucleotide sequence ID" value="NZ_BAAANY010000004.1"/>
</dbReference>
<gene>
    <name evidence="2" type="ORF">GCM10009765_11730</name>
</gene>
<dbReference type="Proteomes" id="UP001500618">
    <property type="component" value="Unassembled WGS sequence"/>
</dbReference>
<sequence length="288" mass="30197">MPHFDTPEPISVMLELVSGTVRIRASDRTDTSVQILPSNGAESDDVRLAEATTVDYSAGKLRIGSPKRWKASSFLGEGGSLDVVIDLPTGSRVAATAWAATFRATGTLSDCVLKTSDGDIWLDTGASLDLRTDSGDIAVDRATGHAKITTETGAVRVRELESTAAVKDGEGNIWIGTSTGDLTVYAGNGDIAIDRALTTVTAKTEDGDVHVGEVSDGEVSLETANGDLEVGIAKGVAVWLDAKTVYGDVRNALTADDMPDQSKPTVTVRARTANGDITINRSHLAPRD</sequence>